<dbReference type="RefSeq" id="WP_274455148.1">
    <property type="nucleotide sequence ID" value="NZ_CP067097.1"/>
</dbReference>
<proteinExistence type="predicted"/>
<evidence type="ECO:0000259" key="1">
    <source>
        <dbReference type="Pfam" id="PF04542"/>
    </source>
</evidence>
<protein>
    <submittedName>
        <fullName evidence="2">DNA-directed RNA polymerase specialized sigma24 family protein</fullName>
    </submittedName>
</protein>
<dbReference type="EMBL" id="JAUSTP010000002">
    <property type="protein sequence ID" value="MDQ0188885.1"/>
    <property type="molecule type" value="Genomic_DNA"/>
</dbReference>
<dbReference type="SUPFAM" id="SSF88946">
    <property type="entry name" value="Sigma2 domain of RNA polymerase sigma factors"/>
    <property type="match status" value="1"/>
</dbReference>
<dbReference type="GO" id="GO:0000428">
    <property type="term" value="C:DNA-directed RNA polymerase complex"/>
    <property type="evidence" value="ECO:0007669"/>
    <property type="project" value="UniProtKB-KW"/>
</dbReference>
<feature type="domain" description="RNA polymerase sigma-70 region 2" evidence="1">
    <location>
        <begin position="14"/>
        <end position="52"/>
    </location>
</feature>
<name>A0ABT9XFI9_9BACL</name>
<evidence type="ECO:0000313" key="3">
    <source>
        <dbReference type="Proteomes" id="UP001232973"/>
    </source>
</evidence>
<dbReference type="Proteomes" id="UP001232973">
    <property type="component" value="Unassembled WGS sequence"/>
</dbReference>
<organism evidence="2 3">
    <name type="scientific">Alicyclobacillus cycloheptanicus</name>
    <dbReference type="NCBI Taxonomy" id="1457"/>
    <lineage>
        <taxon>Bacteria</taxon>
        <taxon>Bacillati</taxon>
        <taxon>Bacillota</taxon>
        <taxon>Bacilli</taxon>
        <taxon>Bacillales</taxon>
        <taxon>Alicyclobacillaceae</taxon>
        <taxon>Alicyclobacillus</taxon>
    </lineage>
</organism>
<dbReference type="Pfam" id="PF04542">
    <property type="entry name" value="Sigma70_r2"/>
    <property type="match status" value="1"/>
</dbReference>
<comment type="caution">
    <text evidence="2">The sequence shown here is derived from an EMBL/GenBank/DDBJ whole genome shotgun (WGS) entry which is preliminary data.</text>
</comment>
<dbReference type="SUPFAM" id="SSF88659">
    <property type="entry name" value="Sigma3 and sigma4 domains of RNA polymerase sigma factors"/>
    <property type="match status" value="1"/>
</dbReference>
<keyword evidence="3" id="KW-1185">Reference proteome</keyword>
<keyword evidence="2" id="KW-0804">Transcription</keyword>
<dbReference type="Gene3D" id="1.10.1740.10">
    <property type="match status" value="1"/>
</dbReference>
<sequence>MPESDRSRSIEEWFAAHDDQVYNFLVYFTGSMDVEDLVQETLIRAMYGLSSAETASVLGWRPSRVNVTYHRARKIVQEHFGRQMEGMN</sequence>
<dbReference type="InterPro" id="IPR013325">
    <property type="entry name" value="RNA_pol_sigma_r2"/>
</dbReference>
<accession>A0ABT9XFI9</accession>
<gene>
    <name evidence="2" type="ORF">J2S03_000697</name>
</gene>
<evidence type="ECO:0000313" key="2">
    <source>
        <dbReference type="EMBL" id="MDQ0188885.1"/>
    </source>
</evidence>
<reference evidence="2 3" key="1">
    <citation type="submission" date="2023-07" db="EMBL/GenBank/DDBJ databases">
        <title>Genomic Encyclopedia of Type Strains, Phase IV (KMG-IV): sequencing the most valuable type-strain genomes for metagenomic binning, comparative biology and taxonomic classification.</title>
        <authorList>
            <person name="Goeker M."/>
        </authorList>
    </citation>
    <scope>NUCLEOTIDE SEQUENCE [LARGE SCALE GENOMIC DNA]</scope>
    <source>
        <strain evidence="2 3">DSM 4006</strain>
    </source>
</reference>
<dbReference type="InterPro" id="IPR013324">
    <property type="entry name" value="RNA_pol_sigma_r3/r4-like"/>
</dbReference>
<keyword evidence="2" id="KW-0240">DNA-directed RNA polymerase</keyword>
<dbReference type="InterPro" id="IPR007627">
    <property type="entry name" value="RNA_pol_sigma70_r2"/>
</dbReference>